<evidence type="ECO:0000256" key="4">
    <source>
        <dbReference type="ARBA" id="ARBA00022764"/>
    </source>
</evidence>
<dbReference type="PRINTS" id="PR00155">
    <property type="entry name" value="AMICYANIN"/>
</dbReference>
<dbReference type="Pfam" id="PF03640">
    <property type="entry name" value="Lipoprotein_15"/>
    <property type="match status" value="2"/>
</dbReference>
<feature type="signal peptide" evidence="8">
    <location>
        <begin position="1"/>
        <end position="25"/>
    </location>
</feature>
<dbReference type="STRING" id="1007103.GCA_000213315_05395"/>
<feature type="binding site" evidence="7">
    <location>
        <position position="424"/>
    </location>
    <ligand>
        <name>Cu cation</name>
        <dbReference type="ChEBI" id="CHEBI:23378"/>
    </ligand>
</feature>
<keyword evidence="2" id="KW-0813">Transport</keyword>
<dbReference type="RefSeq" id="WP_063188405.1">
    <property type="nucleotide sequence ID" value="NZ_LQRA01000121.1"/>
</dbReference>
<dbReference type="GO" id="GO:0006508">
    <property type="term" value="P:proteolysis"/>
    <property type="evidence" value="ECO:0007669"/>
    <property type="project" value="InterPro"/>
</dbReference>
<evidence type="ECO:0000259" key="10">
    <source>
        <dbReference type="Pfam" id="PF09168"/>
    </source>
</evidence>
<feature type="domain" description="X-Prolyl dipeptidyl aminopeptidase PepX N-terminal" evidence="10">
    <location>
        <begin position="133"/>
        <end position="210"/>
    </location>
</feature>
<proteinExistence type="predicted"/>
<keyword evidence="12" id="KW-1185">Reference proteome</keyword>
<dbReference type="InterPro" id="IPR000923">
    <property type="entry name" value="BlueCu_1"/>
</dbReference>
<dbReference type="PANTHER" id="PTHR39335:SF1">
    <property type="entry name" value="BLL4220 PROTEIN"/>
    <property type="match status" value="1"/>
</dbReference>
<dbReference type="Gene3D" id="2.60.40.420">
    <property type="entry name" value="Cupredoxins - blue copper proteins"/>
    <property type="match status" value="1"/>
</dbReference>
<feature type="binding site" evidence="7">
    <location>
        <position position="381"/>
    </location>
    <ligand>
        <name>Cu cation</name>
        <dbReference type="ChEBI" id="CHEBI:23378"/>
    </ligand>
</feature>
<sequence>MMNKHWKRAVLLLGSALTISTSANAAPAADNSKATAVAVKTDAQIAAELGVLQGDGSGVTASYLSQSTTRLQAAILFLRLQGLESEALGFKGSANFDDAGAVNESNQAVLGYLKANPQLGWTGPGSGRFEPMDSITAQQYYKVILESLGYKQDTDFAFADTIRFAEGKGLKKIAEAGNLNNGHIATATVEALGAKLKAGDKTLLDALVGQKVVIAEAAAAAAASSVRLATNDKVGTYLTDGSGKALYTFTKDTPFQSACKDQCAVNWPVFKGESLQLPASLNIEDFGIITREDGTKQATYKGSPLYYFLKDTKAGDVNGQGVNNVWFTAKPEGVSPKQEDKQAAASKEYQVQMTGFAFSAKELTVEAGSKVTFTNKDKVKHNAVSDTLGDDGKPVFETKLLGEGESETITLTKPGTYTYYCAPHKAEMKATIIVK</sequence>
<keyword evidence="4" id="KW-0574">Periplasm</keyword>
<evidence type="ECO:0000256" key="2">
    <source>
        <dbReference type="ARBA" id="ARBA00022448"/>
    </source>
</evidence>
<keyword evidence="3 7" id="KW-0479">Metal-binding</keyword>
<dbReference type="InterPro" id="IPR015251">
    <property type="entry name" value="PepX_N_dom"/>
</dbReference>
<dbReference type="PROSITE" id="PS00196">
    <property type="entry name" value="COPPER_BLUE"/>
    <property type="match status" value="1"/>
</dbReference>
<keyword evidence="8" id="KW-0732">Signal</keyword>
<dbReference type="PANTHER" id="PTHR39335">
    <property type="entry name" value="BLL4220 PROTEIN"/>
    <property type="match status" value="1"/>
</dbReference>
<dbReference type="GO" id="GO:0008239">
    <property type="term" value="F:dipeptidyl-peptidase activity"/>
    <property type="evidence" value="ECO:0007669"/>
    <property type="project" value="InterPro"/>
</dbReference>
<dbReference type="InterPro" id="IPR008972">
    <property type="entry name" value="Cupredoxin"/>
</dbReference>
<gene>
    <name evidence="11" type="ORF">AV654_06120</name>
</gene>
<evidence type="ECO:0000259" key="9">
    <source>
        <dbReference type="Pfam" id="PF00127"/>
    </source>
</evidence>
<reference evidence="12" key="1">
    <citation type="submission" date="2016-01" db="EMBL/GenBank/DDBJ databases">
        <title>Draft genome of Chromobacterium sp. F49.</title>
        <authorList>
            <person name="Hong K.W."/>
        </authorList>
    </citation>
    <scope>NUCLEOTIDE SEQUENCE [LARGE SCALE GENOMIC DNA]</scope>
    <source>
        <strain evidence="12">M63</strain>
    </source>
</reference>
<dbReference type="Proteomes" id="UP000076563">
    <property type="component" value="Unassembled WGS sequence"/>
</dbReference>
<dbReference type="Pfam" id="PF00127">
    <property type="entry name" value="Copper-bind"/>
    <property type="match status" value="1"/>
</dbReference>
<feature type="binding site" evidence="7">
    <location>
        <position position="421"/>
    </location>
    <ligand>
        <name>Cu cation</name>
        <dbReference type="ChEBI" id="CHEBI:23378"/>
    </ligand>
</feature>
<dbReference type="InterPro" id="IPR028871">
    <property type="entry name" value="BlueCu_1_BS"/>
</dbReference>
<dbReference type="SUPFAM" id="SSF49503">
    <property type="entry name" value="Cupredoxins"/>
    <property type="match status" value="1"/>
</dbReference>
<evidence type="ECO:0000256" key="6">
    <source>
        <dbReference type="ARBA" id="ARBA00023008"/>
    </source>
</evidence>
<dbReference type="GO" id="GO:0005507">
    <property type="term" value="F:copper ion binding"/>
    <property type="evidence" value="ECO:0007669"/>
    <property type="project" value="InterPro"/>
</dbReference>
<dbReference type="eggNOG" id="COG4315">
    <property type="taxonomic scope" value="Bacteria"/>
</dbReference>
<accession>A0A163SYX3</accession>
<dbReference type="InterPro" id="IPR002386">
    <property type="entry name" value="Amicyanin/Pseudoazurin"/>
</dbReference>
<dbReference type="eggNOG" id="COG3794">
    <property type="taxonomic scope" value="Bacteria"/>
</dbReference>
<feature type="chain" id="PRO_5039595622" description="Blue (type 1) copper domain-containing protein" evidence="8">
    <location>
        <begin position="26"/>
        <end position="435"/>
    </location>
</feature>
<dbReference type="GO" id="GO:0043448">
    <property type="term" value="P:alkane catabolic process"/>
    <property type="evidence" value="ECO:0007669"/>
    <property type="project" value="TreeGrafter"/>
</dbReference>
<dbReference type="GO" id="GO:0009055">
    <property type="term" value="F:electron transfer activity"/>
    <property type="evidence" value="ECO:0007669"/>
    <property type="project" value="InterPro"/>
</dbReference>
<evidence type="ECO:0000313" key="12">
    <source>
        <dbReference type="Proteomes" id="UP000076563"/>
    </source>
</evidence>
<comment type="subcellular location">
    <subcellularLocation>
        <location evidence="1">Periplasm</location>
    </subcellularLocation>
</comment>
<evidence type="ECO:0008006" key="13">
    <source>
        <dbReference type="Google" id="ProtNLM"/>
    </source>
</evidence>
<feature type="binding site" evidence="7">
    <location>
        <position position="428"/>
    </location>
    <ligand>
        <name>Cu cation</name>
        <dbReference type="ChEBI" id="CHEBI:23378"/>
    </ligand>
</feature>
<evidence type="ECO:0000256" key="8">
    <source>
        <dbReference type="SAM" id="SignalP"/>
    </source>
</evidence>
<organism evidence="11 12">
    <name type="scientific">Paenibacillus elgii</name>
    <dbReference type="NCBI Taxonomy" id="189691"/>
    <lineage>
        <taxon>Bacteria</taxon>
        <taxon>Bacillati</taxon>
        <taxon>Bacillota</taxon>
        <taxon>Bacilli</taxon>
        <taxon>Bacillales</taxon>
        <taxon>Paenibacillaceae</taxon>
        <taxon>Paenibacillus</taxon>
    </lineage>
</organism>
<keyword evidence="6 7" id="KW-0186">Copper</keyword>
<evidence type="ECO:0000256" key="7">
    <source>
        <dbReference type="PIRSR" id="PIRSR602386-1"/>
    </source>
</evidence>
<dbReference type="AlphaFoldDB" id="A0A163SYX3"/>
<name>A0A163SYX3_9BACL</name>
<evidence type="ECO:0000256" key="3">
    <source>
        <dbReference type="ARBA" id="ARBA00022723"/>
    </source>
</evidence>
<dbReference type="Pfam" id="PF09168">
    <property type="entry name" value="PepX_N"/>
    <property type="match status" value="1"/>
</dbReference>
<evidence type="ECO:0000313" key="11">
    <source>
        <dbReference type="EMBL" id="KZE70461.1"/>
    </source>
</evidence>
<evidence type="ECO:0000256" key="1">
    <source>
        <dbReference type="ARBA" id="ARBA00004418"/>
    </source>
</evidence>
<comment type="caution">
    <text evidence="11">The sequence shown here is derived from an EMBL/GenBank/DDBJ whole genome shotgun (WGS) entry which is preliminary data.</text>
</comment>
<dbReference type="GO" id="GO:0042597">
    <property type="term" value="C:periplasmic space"/>
    <property type="evidence" value="ECO:0007669"/>
    <property type="project" value="UniProtKB-SubCell"/>
</dbReference>
<dbReference type="EMBL" id="LQRA01000121">
    <property type="protein sequence ID" value="KZE70461.1"/>
    <property type="molecule type" value="Genomic_DNA"/>
</dbReference>
<evidence type="ECO:0000256" key="5">
    <source>
        <dbReference type="ARBA" id="ARBA00022982"/>
    </source>
</evidence>
<protein>
    <recommendedName>
        <fullName evidence="13">Blue (type 1) copper domain-containing protein</fullName>
    </recommendedName>
</protein>
<feature type="domain" description="Blue (type 1) copper" evidence="9">
    <location>
        <begin position="349"/>
        <end position="435"/>
    </location>
</feature>
<comment type="cofactor">
    <cofactor evidence="7">
        <name>Cu cation</name>
        <dbReference type="ChEBI" id="CHEBI:23378"/>
    </cofactor>
    <text evidence="7">Binds 1 copper ion per subunit.</text>
</comment>
<dbReference type="OrthoDB" id="9800666at2"/>
<dbReference type="InterPro" id="IPR005297">
    <property type="entry name" value="Lipoprotein_repeat"/>
</dbReference>
<keyword evidence="5" id="KW-0249">Electron transport</keyword>